<evidence type="ECO:0000313" key="1">
    <source>
        <dbReference type="EMBL" id="GAG91685.1"/>
    </source>
</evidence>
<comment type="caution">
    <text evidence="1">The sequence shown here is derived from an EMBL/GenBank/DDBJ whole genome shotgun (WGS) entry which is preliminary data.</text>
</comment>
<dbReference type="EMBL" id="BART01025985">
    <property type="protein sequence ID" value="GAG91685.1"/>
    <property type="molecule type" value="Genomic_DNA"/>
</dbReference>
<sequence length="30" mass="3473">MNENPIISVQALKKLFFIRRSFLSLFSEGS</sequence>
<name>X1B9B2_9ZZZZ</name>
<organism evidence="1">
    <name type="scientific">marine sediment metagenome</name>
    <dbReference type="NCBI Taxonomy" id="412755"/>
    <lineage>
        <taxon>unclassified sequences</taxon>
        <taxon>metagenomes</taxon>
        <taxon>ecological metagenomes</taxon>
    </lineage>
</organism>
<dbReference type="AlphaFoldDB" id="X1B9B2"/>
<protein>
    <submittedName>
        <fullName evidence="1">Uncharacterized protein</fullName>
    </submittedName>
</protein>
<proteinExistence type="predicted"/>
<accession>X1B9B2</accession>
<gene>
    <name evidence="1" type="ORF">S01H4_46488</name>
</gene>
<feature type="non-terminal residue" evidence="1">
    <location>
        <position position="30"/>
    </location>
</feature>
<reference evidence="1" key="1">
    <citation type="journal article" date="2014" name="Front. Microbiol.">
        <title>High frequency of phylogenetically diverse reductive dehalogenase-homologous genes in deep subseafloor sedimentary metagenomes.</title>
        <authorList>
            <person name="Kawai M."/>
            <person name="Futagami T."/>
            <person name="Toyoda A."/>
            <person name="Takaki Y."/>
            <person name="Nishi S."/>
            <person name="Hori S."/>
            <person name="Arai W."/>
            <person name="Tsubouchi T."/>
            <person name="Morono Y."/>
            <person name="Uchiyama I."/>
            <person name="Ito T."/>
            <person name="Fujiyama A."/>
            <person name="Inagaki F."/>
            <person name="Takami H."/>
        </authorList>
    </citation>
    <scope>NUCLEOTIDE SEQUENCE</scope>
    <source>
        <strain evidence="1">Expedition CK06-06</strain>
    </source>
</reference>